<accession>A0A1I4VZ96</accession>
<dbReference type="InterPro" id="IPR003779">
    <property type="entry name" value="CMD-like"/>
</dbReference>
<dbReference type="Proteomes" id="UP000199614">
    <property type="component" value="Unassembled WGS sequence"/>
</dbReference>
<evidence type="ECO:0000259" key="1">
    <source>
        <dbReference type="Pfam" id="PF02627"/>
    </source>
</evidence>
<evidence type="ECO:0000313" key="2">
    <source>
        <dbReference type="EMBL" id="SFN06582.1"/>
    </source>
</evidence>
<feature type="domain" description="Carboxymuconolactone decarboxylase-like" evidence="1">
    <location>
        <begin position="43"/>
        <end position="125"/>
    </location>
</feature>
<dbReference type="EMBL" id="FOUY01000007">
    <property type="protein sequence ID" value="SFN06582.1"/>
    <property type="molecule type" value="Genomic_DNA"/>
</dbReference>
<dbReference type="AlphaFoldDB" id="A0A1I4VZ96"/>
<name>A0A1I4VZ96_PSUAM</name>
<gene>
    <name evidence="2" type="ORF">SAMN05216207_100783</name>
</gene>
<proteinExistence type="predicted"/>
<sequence>MSAASNGIDPSELDADGLAVRREVLGPDYVAAALENTDATTAEFQQLITRYAWNEIWTRPGLERRMRSAVTLTALVAHGHWAELEMHLRAARRNGLTDAEIKEILLQTAIYCGVPAANSAFKIAQRVLAEPAPE</sequence>
<dbReference type="Gene3D" id="1.20.1290.10">
    <property type="entry name" value="AhpD-like"/>
    <property type="match status" value="1"/>
</dbReference>
<dbReference type="OrthoDB" id="9802489at2"/>
<dbReference type="PANTHER" id="PTHR33570:SF2">
    <property type="entry name" value="CARBOXYMUCONOLACTONE DECARBOXYLASE-LIKE DOMAIN-CONTAINING PROTEIN"/>
    <property type="match status" value="1"/>
</dbReference>
<dbReference type="RefSeq" id="WP_093340341.1">
    <property type="nucleotide sequence ID" value="NZ_FOUY01000007.1"/>
</dbReference>
<dbReference type="Pfam" id="PF02627">
    <property type="entry name" value="CMD"/>
    <property type="match status" value="1"/>
</dbReference>
<dbReference type="SUPFAM" id="SSF69118">
    <property type="entry name" value="AhpD-like"/>
    <property type="match status" value="1"/>
</dbReference>
<dbReference type="GO" id="GO:0051920">
    <property type="term" value="F:peroxiredoxin activity"/>
    <property type="evidence" value="ECO:0007669"/>
    <property type="project" value="InterPro"/>
</dbReference>
<dbReference type="InterPro" id="IPR029032">
    <property type="entry name" value="AhpD-like"/>
</dbReference>
<reference evidence="2 3" key="1">
    <citation type="submission" date="2016-10" db="EMBL/GenBank/DDBJ databases">
        <authorList>
            <person name="de Groot N.N."/>
        </authorList>
    </citation>
    <scope>NUCLEOTIDE SEQUENCE [LARGE SCALE GENOMIC DNA]</scope>
    <source>
        <strain evidence="2 3">CGMCC 4.1877</strain>
    </source>
</reference>
<dbReference type="STRING" id="260086.SAMN05216207_100783"/>
<dbReference type="PANTHER" id="PTHR33570">
    <property type="entry name" value="4-CARBOXYMUCONOLACTONE DECARBOXYLASE FAMILY PROTEIN"/>
    <property type="match status" value="1"/>
</dbReference>
<dbReference type="InterPro" id="IPR052512">
    <property type="entry name" value="4CMD/NDH-1_regulator"/>
</dbReference>
<organism evidence="2 3">
    <name type="scientific">Pseudonocardia ammonioxydans</name>
    <dbReference type="NCBI Taxonomy" id="260086"/>
    <lineage>
        <taxon>Bacteria</taxon>
        <taxon>Bacillati</taxon>
        <taxon>Actinomycetota</taxon>
        <taxon>Actinomycetes</taxon>
        <taxon>Pseudonocardiales</taxon>
        <taxon>Pseudonocardiaceae</taxon>
        <taxon>Pseudonocardia</taxon>
    </lineage>
</organism>
<evidence type="ECO:0000313" key="3">
    <source>
        <dbReference type="Proteomes" id="UP000199614"/>
    </source>
</evidence>
<keyword evidence="3" id="KW-1185">Reference proteome</keyword>
<protein>
    <submittedName>
        <fullName evidence="2">4-carboxymuconolactone decarboxylase</fullName>
    </submittedName>
</protein>